<keyword evidence="3" id="KW-1185">Reference proteome</keyword>
<keyword evidence="1" id="KW-0812">Transmembrane</keyword>
<gene>
    <name evidence="2" type="ORF">EJ08DRAFT_490322</name>
</gene>
<evidence type="ECO:0000256" key="1">
    <source>
        <dbReference type="SAM" id="Phobius"/>
    </source>
</evidence>
<feature type="transmembrane region" description="Helical" evidence="1">
    <location>
        <begin position="82"/>
        <end position="103"/>
    </location>
</feature>
<dbReference type="EMBL" id="MU007096">
    <property type="protein sequence ID" value="KAF2421784.1"/>
    <property type="molecule type" value="Genomic_DNA"/>
</dbReference>
<evidence type="ECO:0000313" key="2">
    <source>
        <dbReference type="EMBL" id="KAF2421784.1"/>
    </source>
</evidence>
<organism evidence="2 3">
    <name type="scientific">Tothia fuscella</name>
    <dbReference type="NCBI Taxonomy" id="1048955"/>
    <lineage>
        <taxon>Eukaryota</taxon>
        <taxon>Fungi</taxon>
        <taxon>Dikarya</taxon>
        <taxon>Ascomycota</taxon>
        <taxon>Pezizomycotina</taxon>
        <taxon>Dothideomycetes</taxon>
        <taxon>Pleosporomycetidae</taxon>
        <taxon>Venturiales</taxon>
        <taxon>Cylindrosympodiaceae</taxon>
        <taxon>Tothia</taxon>
    </lineage>
</organism>
<dbReference type="Proteomes" id="UP000800235">
    <property type="component" value="Unassembled WGS sequence"/>
</dbReference>
<protein>
    <submittedName>
        <fullName evidence="2">Uncharacterized protein</fullName>
    </submittedName>
</protein>
<keyword evidence="1" id="KW-0472">Membrane</keyword>
<reference evidence="2" key="1">
    <citation type="journal article" date="2020" name="Stud. Mycol.">
        <title>101 Dothideomycetes genomes: a test case for predicting lifestyles and emergence of pathogens.</title>
        <authorList>
            <person name="Haridas S."/>
            <person name="Albert R."/>
            <person name="Binder M."/>
            <person name="Bloem J."/>
            <person name="Labutti K."/>
            <person name="Salamov A."/>
            <person name="Andreopoulos B."/>
            <person name="Baker S."/>
            <person name="Barry K."/>
            <person name="Bills G."/>
            <person name="Bluhm B."/>
            <person name="Cannon C."/>
            <person name="Castanera R."/>
            <person name="Culley D."/>
            <person name="Daum C."/>
            <person name="Ezra D."/>
            <person name="Gonzalez J."/>
            <person name="Henrissat B."/>
            <person name="Kuo A."/>
            <person name="Liang C."/>
            <person name="Lipzen A."/>
            <person name="Lutzoni F."/>
            <person name="Magnuson J."/>
            <person name="Mondo S."/>
            <person name="Nolan M."/>
            <person name="Ohm R."/>
            <person name="Pangilinan J."/>
            <person name="Park H.-J."/>
            <person name="Ramirez L."/>
            <person name="Alfaro M."/>
            <person name="Sun H."/>
            <person name="Tritt A."/>
            <person name="Yoshinaga Y."/>
            <person name="Zwiers L.-H."/>
            <person name="Turgeon B."/>
            <person name="Goodwin S."/>
            <person name="Spatafora J."/>
            <person name="Crous P."/>
            <person name="Grigoriev I."/>
        </authorList>
    </citation>
    <scope>NUCLEOTIDE SEQUENCE</scope>
    <source>
        <strain evidence="2">CBS 130266</strain>
    </source>
</reference>
<keyword evidence="1" id="KW-1133">Transmembrane helix</keyword>
<name>A0A9P4NHI2_9PEZI</name>
<accession>A0A9P4NHI2</accession>
<evidence type="ECO:0000313" key="3">
    <source>
        <dbReference type="Proteomes" id="UP000800235"/>
    </source>
</evidence>
<dbReference type="AlphaFoldDB" id="A0A9P4NHI2"/>
<sequence>MSPDCFAPFWIGVYPLLILRLPTFPLVAPMAMIMLPRIGIATIKNLLVVASDQMVETAAPSTGESGGMIAYIAEDLRSTTRVLVLLYLGKSVLIAASLTAIPVPKPSQLGIGMQ</sequence>
<proteinExistence type="predicted"/>
<comment type="caution">
    <text evidence="2">The sequence shown here is derived from an EMBL/GenBank/DDBJ whole genome shotgun (WGS) entry which is preliminary data.</text>
</comment>
<feature type="transmembrane region" description="Helical" evidence="1">
    <location>
        <begin position="12"/>
        <end position="35"/>
    </location>
</feature>